<sequence>MEEPSGKALQPIEKIVLKWEHGILAKKSQEPTLPGTAILKQLTLAIEQAKNQLESIISRSLIAQQEKEWDNPREERKVQQPTSKSQKIAGKPKQQEVPVSDGGTESTFNKQKATGNRSEQTDDYLESRQTNEAKHAAPSAPILQAEAPQAKEETSTGLQVSEFERQVVELTNAERAKAGLKPLEMYSPLMAAAKVKSQDMANLGYFSHTSPTYGSPFDQMRAAGIQFRAAGENIAQGQRTPEQVVNAWMNSPGHRANILNPNYTHIGVGFAENGYYWTQQFIQK</sequence>
<feature type="compositionally biased region" description="Polar residues" evidence="1">
    <location>
        <begin position="103"/>
        <end position="118"/>
    </location>
</feature>
<accession>A0A540V2V2</accession>
<keyword evidence="4" id="KW-1185">Reference proteome</keyword>
<dbReference type="InterPro" id="IPR014044">
    <property type="entry name" value="CAP_dom"/>
</dbReference>
<dbReference type="SUPFAM" id="SSF55797">
    <property type="entry name" value="PR-1-like"/>
    <property type="match status" value="1"/>
</dbReference>
<organism evidence="3 4">
    <name type="scientific">Ureibacillus terrenus</name>
    <dbReference type="NCBI Taxonomy" id="118246"/>
    <lineage>
        <taxon>Bacteria</taxon>
        <taxon>Bacillati</taxon>
        <taxon>Bacillota</taxon>
        <taxon>Bacilli</taxon>
        <taxon>Bacillales</taxon>
        <taxon>Caryophanaceae</taxon>
        <taxon>Ureibacillus</taxon>
    </lineage>
</organism>
<protein>
    <recommendedName>
        <fullName evidence="2">SCP domain-containing protein</fullName>
    </recommendedName>
</protein>
<dbReference type="PANTHER" id="PTHR31157:SF1">
    <property type="entry name" value="SCP DOMAIN-CONTAINING PROTEIN"/>
    <property type="match status" value="1"/>
</dbReference>
<dbReference type="Proteomes" id="UP000315753">
    <property type="component" value="Unassembled WGS sequence"/>
</dbReference>
<evidence type="ECO:0000256" key="1">
    <source>
        <dbReference type="SAM" id="MobiDB-lite"/>
    </source>
</evidence>
<dbReference type="CDD" id="cd05379">
    <property type="entry name" value="CAP_bacterial"/>
    <property type="match status" value="1"/>
</dbReference>
<feature type="domain" description="SCP" evidence="2">
    <location>
        <begin position="169"/>
        <end position="281"/>
    </location>
</feature>
<dbReference type="Pfam" id="PF00188">
    <property type="entry name" value="CAP"/>
    <property type="match status" value="1"/>
</dbReference>
<proteinExistence type="predicted"/>
<feature type="region of interest" description="Disordered" evidence="1">
    <location>
        <begin position="65"/>
        <end position="158"/>
    </location>
</feature>
<dbReference type="PANTHER" id="PTHR31157">
    <property type="entry name" value="SCP DOMAIN-CONTAINING PROTEIN"/>
    <property type="match status" value="1"/>
</dbReference>
<evidence type="ECO:0000259" key="2">
    <source>
        <dbReference type="Pfam" id="PF00188"/>
    </source>
</evidence>
<comment type="caution">
    <text evidence="3">The sequence shown here is derived from an EMBL/GenBank/DDBJ whole genome shotgun (WGS) entry which is preliminary data.</text>
</comment>
<dbReference type="AlphaFoldDB" id="A0A540V2V2"/>
<dbReference type="NCBIfam" id="TIGR02909">
    <property type="entry name" value="spore_YkwD"/>
    <property type="match status" value="1"/>
</dbReference>
<dbReference type="InterPro" id="IPR035940">
    <property type="entry name" value="CAP_sf"/>
</dbReference>
<evidence type="ECO:0000313" key="3">
    <source>
        <dbReference type="EMBL" id="TQE90553.1"/>
    </source>
</evidence>
<gene>
    <name evidence="3" type="ORF">FKZ59_09505</name>
</gene>
<dbReference type="OrthoDB" id="9783944at2"/>
<name>A0A540V2V2_9BACL</name>
<feature type="compositionally biased region" description="Basic and acidic residues" evidence="1">
    <location>
        <begin position="65"/>
        <end position="78"/>
    </location>
</feature>
<reference evidence="3 4" key="1">
    <citation type="submission" date="2019-06" db="EMBL/GenBank/DDBJ databases">
        <title>Genome sequence of Ureibacillus terrenus.</title>
        <authorList>
            <person name="Maclea K.S."/>
            <person name="Simoes M."/>
        </authorList>
    </citation>
    <scope>NUCLEOTIDE SEQUENCE [LARGE SCALE GENOMIC DNA]</scope>
    <source>
        <strain evidence="3 4">ATCC BAA-384</strain>
    </source>
</reference>
<dbReference type="Gene3D" id="3.40.33.10">
    <property type="entry name" value="CAP"/>
    <property type="match status" value="1"/>
</dbReference>
<dbReference type="EMBL" id="VIGD01000011">
    <property type="protein sequence ID" value="TQE90553.1"/>
    <property type="molecule type" value="Genomic_DNA"/>
</dbReference>
<feature type="compositionally biased region" description="Basic and acidic residues" evidence="1">
    <location>
        <begin position="125"/>
        <end position="135"/>
    </location>
</feature>
<dbReference type="InterPro" id="IPR014258">
    <property type="entry name" value="CAP_domain_YkwD-like"/>
</dbReference>
<evidence type="ECO:0000313" key="4">
    <source>
        <dbReference type="Proteomes" id="UP000315753"/>
    </source>
</evidence>